<feature type="region of interest" description="Disordered" evidence="1">
    <location>
        <begin position="1"/>
        <end position="28"/>
    </location>
</feature>
<sequence length="251" mass="26272">MPPGLVGRPPANGVPPGLAGSASGVRPGLVGRPPAGGCSRPTGCPRGLSAVCRAVVACRAVPRAPDVRALCPWGRGRSGSVSSEMCIRLPPSTHPGAAHISLRGALPPHPLPLIHRAAGDIDTANALPQTGTGRKGTIRVCPRRTVHPPAQPSGRTVHAQFEETLPEWPLTPPTNVHRQGRGELRDQPRRDPRTAARSAGHPVGREHHRPVGGRQAPGAPRWHPVRGGRGKKTCHVGGAARVKKGGRDENR</sequence>
<evidence type="ECO:0000256" key="1">
    <source>
        <dbReference type="SAM" id="MobiDB-lite"/>
    </source>
</evidence>
<protein>
    <submittedName>
        <fullName evidence="2">Uncharacterized protein</fullName>
    </submittedName>
</protein>
<dbReference type="Proteomes" id="UP000181951">
    <property type="component" value="Unassembled WGS sequence"/>
</dbReference>
<dbReference type="AlphaFoldDB" id="A0A1H8N0J1"/>
<dbReference type="STRING" id="310780.SAMN05216267_1020138"/>
<feature type="compositionally biased region" description="Basic and acidic residues" evidence="1">
    <location>
        <begin position="180"/>
        <end position="194"/>
    </location>
</feature>
<organism evidence="2 3">
    <name type="scientific">Actinacidiphila rubida</name>
    <dbReference type="NCBI Taxonomy" id="310780"/>
    <lineage>
        <taxon>Bacteria</taxon>
        <taxon>Bacillati</taxon>
        <taxon>Actinomycetota</taxon>
        <taxon>Actinomycetes</taxon>
        <taxon>Kitasatosporales</taxon>
        <taxon>Streptomycetaceae</taxon>
        <taxon>Actinacidiphila</taxon>
    </lineage>
</organism>
<feature type="compositionally biased region" description="Basic residues" evidence="1">
    <location>
        <begin position="223"/>
        <end position="234"/>
    </location>
</feature>
<accession>A0A1H8N0J1</accession>
<evidence type="ECO:0000313" key="2">
    <source>
        <dbReference type="EMBL" id="SEO23155.1"/>
    </source>
</evidence>
<dbReference type="EMBL" id="FODD01000020">
    <property type="protein sequence ID" value="SEO23155.1"/>
    <property type="molecule type" value="Genomic_DNA"/>
</dbReference>
<feature type="region of interest" description="Disordered" evidence="1">
    <location>
        <begin position="167"/>
        <end position="251"/>
    </location>
</feature>
<keyword evidence="3" id="KW-1185">Reference proteome</keyword>
<reference evidence="2 3" key="1">
    <citation type="submission" date="2016-10" db="EMBL/GenBank/DDBJ databases">
        <authorList>
            <person name="de Groot N.N."/>
        </authorList>
    </citation>
    <scope>NUCLEOTIDE SEQUENCE [LARGE SCALE GENOMIC DNA]</scope>
    <source>
        <strain evidence="2 3">CGMCC 4.2026</strain>
    </source>
</reference>
<gene>
    <name evidence="2" type="ORF">SAMN05216267_1020138</name>
</gene>
<evidence type="ECO:0000313" key="3">
    <source>
        <dbReference type="Proteomes" id="UP000181951"/>
    </source>
</evidence>
<name>A0A1H8N0J1_9ACTN</name>
<proteinExistence type="predicted"/>